<dbReference type="PRINTS" id="PR00368">
    <property type="entry name" value="FADPNR"/>
</dbReference>
<sequence>MEVVVVGGGDAAVEEALYLTKFADKVSIVHRRNEFRAAKSIVEKALDNEKIQIIWDSVVEEIYGDGIVEGVKLKNVKTGEITDYRTDGVFVFVGTKPVSEFAKGIVDMDEKGYIIADAEMKTSAEGIFAAGDVRVTPLRQVITAAADGAVAAISAEKYIERTFNK</sequence>
<evidence type="ECO:0000259" key="3">
    <source>
        <dbReference type="Pfam" id="PF07992"/>
    </source>
</evidence>
<dbReference type="InterPro" id="IPR050097">
    <property type="entry name" value="Ferredoxin-NADP_redctase_2"/>
</dbReference>
<reference evidence="4" key="1">
    <citation type="submission" date="2019-08" db="EMBL/GenBank/DDBJ databases">
        <authorList>
            <person name="Kucharzyk K."/>
            <person name="Murdoch R.W."/>
            <person name="Higgins S."/>
            <person name="Loffler F."/>
        </authorList>
    </citation>
    <scope>NUCLEOTIDE SEQUENCE</scope>
</reference>
<feature type="domain" description="FAD/NAD(P)-binding" evidence="3">
    <location>
        <begin position="3"/>
        <end position="148"/>
    </location>
</feature>
<evidence type="ECO:0000256" key="1">
    <source>
        <dbReference type="ARBA" id="ARBA00022630"/>
    </source>
</evidence>
<dbReference type="InterPro" id="IPR023753">
    <property type="entry name" value="FAD/NAD-binding_dom"/>
</dbReference>
<dbReference type="InterPro" id="IPR036188">
    <property type="entry name" value="FAD/NAD-bd_sf"/>
</dbReference>
<organism evidence="4">
    <name type="scientific">bioreactor metagenome</name>
    <dbReference type="NCBI Taxonomy" id="1076179"/>
    <lineage>
        <taxon>unclassified sequences</taxon>
        <taxon>metagenomes</taxon>
        <taxon>ecological metagenomes</taxon>
    </lineage>
</organism>
<dbReference type="PANTHER" id="PTHR48105">
    <property type="entry name" value="THIOREDOXIN REDUCTASE 1-RELATED-RELATED"/>
    <property type="match status" value="1"/>
</dbReference>
<keyword evidence="1" id="KW-0285">Flavoprotein</keyword>
<evidence type="ECO:0000256" key="2">
    <source>
        <dbReference type="ARBA" id="ARBA00023002"/>
    </source>
</evidence>
<accession>A0A645DHA2</accession>
<protein>
    <submittedName>
        <fullName evidence="4">Thioredoxin reductase</fullName>
        <ecNumber evidence="4">1.8.1.9</ecNumber>
    </submittedName>
</protein>
<dbReference type="PRINTS" id="PR00411">
    <property type="entry name" value="PNDRDTASEI"/>
</dbReference>
<dbReference type="Pfam" id="PF07992">
    <property type="entry name" value="Pyr_redox_2"/>
    <property type="match status" value="1"/>
</dbReference>
<dbReference type="Gene3D" id="3.50.50.60">
    <property type="entry name" value="FAD/NAD(P)-binding domain"/>
    <property type="match status" value="2"/>
</dbReference>
<keyword evidence="2 4" id="KW-0560">Oxidoreductase</keyword>
<evidence type="ECO:0000313" key="4">
    <source>
        <dbReference type="EMBL" id="MPM88637.1"/>
    </source>
</evidence>
<dbReference type="EC" id="1.8.1.9" evidence="4"/>
<dbReference type="GO" id="GO:0004791">
    <property type="term" value="F:thioredoxin-disulfide reductase (NADPH) activity"/>
    <property type="evidence" value="ECO:0007669"/>
    <property type="project" value="UniProtKB-EC"/>
</dbReference>
<proteinExistence type="predicted"/>
<gene>
    <name evidence="4" type="primary">trxB_49</name>
    <name evidence="4" type="ORF">SDC9_135741</name>
</gene>
<dbReference type="EMBL" id="VSSQ01036225">
    <property type="protein sequence ID" value="MPM88637.1"/>
    <property type="molecule type" value="Genomic_DNA"/>
</dbReference>
<dbReference type="SUPFAM" id="SSF51905">
    <property type="entry name" value="FAD/NAD(P)-binding domain"/>
    <property type="match status" value="1"/>
</dbReference>
<dbReference type="AlphaFoldDB" id="A0A645DHA2"/>
<name>A0A645DHA2_9ZZZZ</name>
<comment type="caution">
    <text evidence="4">The sequence shown here is derived from an EMBL/GenBank/DDBJ whole genome shotgun (WGS) entry which is preliminary data.</text>
</comment>